<keyword evidence="2" id="KW-0645">Protease</keyword>
<dbReference type="RefSeq" id="WP_315727172.1">
    <property type="nucleotide sequence ID" value="NZ_JAVUPU010000007.1"/>
</dbReference>
<keyword evidence="1 4" id="KW-0378">Hydrolase</keyword>
<dbReference type="Gene3D" id="3.40.50.1820">
    <property type="entry name" value="alpha/beta hydrolase"/>
    <property type="match status" value="1"/>
</dbReference>
<dbReference type="InterPro" id="IPR029058">
    <property type="entry name" value="AB_hydrolase_fold"/>
</dbReference>
<evidence type="ECO:0000256" key="2">
    <source>
        <dbReference type="ARBA" id="ARBA00022825"/>
    </source>
</evidence>
<dbReference type="GO" id="GO:0016787">
    <property type="term" value="F:hydrolase activity"/>
    <property type="evidence" value="ECO:0007669"/>
    <property type="project" value="UniProtKB-KW"/>
</dbReference>
<dbReference type="PANTHER" id="PTHR42776">
    <property type="entry name" value="SERINE PEPTIDASE S9 FAMILY MEMBER"/>
    <property type="match status" value="1"/>
</dbReference>
<evidence type="ECO:0000256" key="1">
    <source>
        <dbReference type="ARBA" id="ARBA00022801"/>
    </source>
</evidence>
<protein>
    <submittedName>
        <fullName evidence="4">S9 family peptidase</fullName>
        <ecNumber evidence="4">3.4.-.-</ecNumber>
    </submittedName>
</protein>
<dbReference type="Pfam" id="PF07676">
    <property type="entry name" value="PD40"/>
    <property type="match status" value="1"/>
</dbReference>
<accession>A0ABU3Q9T0</accession>
<comment type="caution">
    <text evidence="4">The sequence shown here is derived from an EMBL/GenBank/DDBJ whole genome shotgun (WGS) entry which is preliminary data.</text>
</comment>
<dbReference type="Proteomes" id="UP001259572">
    <property type="component" value="Unassembled WGS sequence"/>
</dbReference>
<keyword evidence="2" id="KW-0720">Serine protease</keyword>
<dbReference type="SUPFAM" id="SSF82171">
    <property type="entry name" value="DPP6 N-terminal domain-like"/>
    <property type="match status" value="1"/>
</dbReference>
<dbReference type="InterPro" id="IPR011659">
    <property type="entry name" value="WD40"/>
</dbReference>
<dbReference type="EMBL" id="JAVUPU010000007">
    <property type="protein sequence ID" value="MDT9600072.1"/>
    <property type="molecule type" value="Genomic_DNA"/>
</dbReference>
<dbReference type="InterPro" id="IPR001375">
    <property type="entry name" value="Peptidase_S9_cat"/>
</dbReference>
<reference evidence="4 5" key="1">
    <citation type="submission" date="2023-05" db="EMBL/GenBank/DDBJ databases">
        <authorList>
            <person name="Guo Y."/>
        </authorList>
    </citation>
    <scope>NUCLEOTIDE SEQUENCE [LARGE SCALE GENOMIC DNA]</scope>
    <source>
        <strain evidence="4 5">GR2756</strain>
    </source>
</reference>
<organism evidence="4 5">
    <name type="scientific">Sphingosinicella rhizophila</name>
    <dbReference type="NCBI Taxonomy" id="3050082"/>
    <lineage>
        <taxon>Bacteria</taxon>
        <taxon>Pseudomonadati</taxon>
        <taxon>Pseudomonadota</taxon>
        <taxon>Alphaproteobacteria</taxon>
        <taxon>Sphingomonadales</taxon>
        <taxon>Sphingosinicellaceae</taxon>
        <taxon>Sphingosinicella</taxon>
    </lineage>
</organism>
<evidence type="ECO:0000313" key="4">
    <source>
        <dbReference type="EMBL" id="MDT9600072.1"/>
    </source>
</evidence>
<dbReference type="InterPro" id="IPR011042">
    <property type="entry name" value="6-blade_b-propeller_TolB-like"/>
</dbReference>
<evidence type="ECO:0000313" key="5">
    <source>
        <dbReference type="Proteomes" id="UP001259572"/>
    </source>
</evidence>
<keyword evidence="5" id="KW-1185">Reference proteome</keyword>
<evidence type="ECO:0000259" key="3">
    <source>
        <dbReference type="Pfam" id="PF00326"/>
    </source>
</evidence>
<dbReference type="SUPFAM" id="SSF53474">
    <property type="entry name" value="alpha/beta-Hydrolases"/>
    <property type="match status" value="1"/>
</dbReference>
<dbReference type="Pfam" id="PF00326">
    <property type="entry name" value="Peptidase_S9"/>
    <property type="match status" value="1"/>
</dbReference>
<proteinExistence type="predicted"/>
<dbReference type="PANTHER" id="PTHR42776:SF27">
    <property type="entry name" value="DIPEPTIDYL PEPTIDASE FAMILY MEMBER 6"/>
    <property type="match status" value="1"/>
</dbReference>
<feature type="domain" description="Peptidase S9 prolyl oligopeptidase catalytic" evidence="3">
    <location>
        <begin position="449"/>
        <end position="656"/>
    </location>
</feature>
<gene>
    <name evidence="4" type="ORF">RQX22_14015</name>
</gene>
<dbReference type="EC" id="3.4.-.-" evidence="4"/>
<sequence>MIAPPETRPTTADEPLAPDDLLELRFVRDAQLSPDGRRAAAILSRADRPSDGEFFELVLIDTASGAHDPLVTADVHVAGPSWSPDGSKLAYIRLDGGPPRICIHDVATGGIAETAVEGGAPQPPLAWSPDGARLALTVTSVRPPAPGIHRITKLGYRVEGIGFVDQLSQRIDILEVASGAIACITEGLGNCSNPQFSPTGDRLMFGAIEGAARPGGGSAPLPHILHFADGLVTRPLGEDWHVTTTSWLPDGRRLLIFGAYRSTLAVPVSVLYTFDLDTGAFQLRTPDLQAQIGMRVHEDTPIWEISFTRGLEIIDDDHLFASVQAGGETQIWRIALSGPPNLEPVVTGNRACLLLGATADSLLFLASDAFRPGDLCLARLPSGEEQRLTALNDHVLAAWPQLAIRHLPVTSPDGLEFDAWCLAPKGEEGPLPTIMFIHGGPFLAVGHAFRYDFHMLASRGWGIVFANFRGSAGYGEAFQRKIIGDWAGRGFPDHMAVVDAAVASGLADPERLGVWGASHGGLATAWIVGHTSRFRAAVAEASVTNYATLYYLSDLGDGFARDLGGLPHEIPDMYRSRSPLTFAHRCTTPTLMLHGEEDYRCPIAEAEQFFRVLIDVGCTTELVRIPRCNHMGDAHGPLSARVGQNEALADWFERYL</sequence>
<dbReference type="Gene3D" id="2.120.10.30">
    <property type="entry name" value="TolB, C-terminal domain"/>
    <property type="match status" value="2"/>
</dbReference>
<name>A0ABU3Q9T0_9SPHN</name>